<dbReference type="InterPro" id="IPR052709">
    <property type="entry name" value="Transposase-MT_Hybrid"/>
</dbReference>
<dbReference type="Proteomes" id="UP000499080">
    <property type="component" value="Unassembled WGS sequence"/>
</dbReference>
<dbReference type="AlphaFoldDB" id="A0A4Y2M410"/>
<evidence type="ECO:0008006" key="3">
    <source>
        <dbReference type="Google" id="ProtNLM"/>
    </source>
</evidence>
<name>A0A4Y2M410_ARAVE</name>
<dbReference type="GO" id="GO:0003676">
    <property type="term" value="F:nucleic acid binding"/>
    <property type="evidence" value="ECO:0007669"/>
    <property type="project" value="InterPro"/>
</dbReference>
<dbReference type="PANTHER" id="PTHR46060:SF1">
    <property type="entry name" value="MARINER MOS1 TRANSPOSASE-LIKE PROTEIN"/>
    <property type="match status" value="1"/>
</dbReference>
<sequence length="119" mass="13843">MKLAIRRKRPGLLSLGFLFLDDNVRPNTERDTKEHIRRLGWERLDDPAYNPDLAPSGFPVFPASKSALSGRHFRSKEELRQIVKNLLRSLDTDFYQDGFMKLISRYDKCINVGGEYVEK</sequence>
<reference evidence="1 2" key="1">
    <citation type="journal article" date="2019" name="Sci. Rep.">
        <title>Orb-weaving spider Araneus ventricosus genome elucidates the spidroin gene catalogue.</title>
        <authorList>
            <person name="Kono N."/>
            <person name="Nakamura H."/>
            <person name="Ohtoshi R."/>
            <person name="Moran D.A.P."/>
            <person name="Shinohara A."/>
            <person name="Yoshida Y."/>
            <person name="Fujiwara M."/>
            <person name="Mori M."/>
            <person name="Tomita M."/>
            <person name="Arakawa K."/>
        </authorList>
    </citation>
    <scope>NUCLEOTIDE SEQUENCE [LARGE SCALE GENOMIC DNA]</scope>
</reference>
<dbReference type="EMBL" id="BGPR01006770">
    <property type="protein sequence ID" value="GBN21711.1"/>
    <property type="molecule type" value="Genomic_DNA"/>
</dbReference>
<evidence type="ECO:0000313" key="1">
    <source>
        <dbReference type="EMBL" id="GBN21711.1"/>
    </source>
</evidence>
<comment type="caution">
    <text evidence="1">The sequence shown here is derived from an EMBL/GenBank/DDBJ whole genome shotgun (WGS) entry which is preliminary data.</text>
</comment>
<dbReference type="Gene3D" id="3.30.420.10">
    <property type="entry name" value="Ribonuclease H-like superfamily/Ribonuclease H"/>
    <property type="match status" value="1"/>
</dbReference>
<keyword evidence="2" id="KW-1185">Reference proteome</keyword>
<protein>
    <recommendedName>
        <fullName evidence="3">Histone-lysine N-methyltransferase SETMAR</fullName>
    </recommendedName>
</protein>
<accession>A0A4Y2M410</accession>
<proteinExistence type="predicted"/>
<organism evidence="1 2">
    <name type="scientific">Araneus ventricosus</name>
    <name type="common">Orbweaver spider</name>
    <name type="synonym">Epeira ventricosa</name>
    <dbReference type="NCBI Taxonomy" id="182803"/>
    <lineage>
        <taxon>Eukaryota</taxon>
        <taxon>Metazoa</taxon>
        <taxon>Ecdysozoa</taxon>
        <taxon>Arthropoda</taxon>
        <taxon>Chelicerata</taxon>
        <taxon>Arachnida</taxon>
        <taxon>Araneae</taxon>
        <taxon>Araneomorphae</taxon>
        <taxon>Entelegynae</taxon>
        <taxon>Araneoidea</taxon>
        <taxon>Araneidae</taxon>
        <taxon>Araneus</taxon>
    </lineage>
</organism>
<dbReference type="InterPro" id="IPR036397">
    <property type="entry name" value="RNaseH_sf"/>
</dbReference>
<dbReference type="OrthoDB" id="6128144at2759"/>
<evidence type="ECO:0000313" key="2">
    <source>
        <dbReference type="Proteomes" id="UP000499080"/>
    </source>
</evidence>
<dbReference type="PANTHER" id="PTHR46060">
    <property type="entry name" value="MARINER MOS1 TRANSPOSASE-LIKE PROTEIN"/>
    <property type="match status" value="1"/>
</dbReference>
<gene>
    <name evidence="1" type="ORF">AVEN_204706_1</name>
</gene>